<name>A0ABV5LNC6_9ACTN</name>
<feature type="compositionally biased region" description="Gly residues" evidence="1">
    <location>
        <begin position="1"/>
        <end position="11"/>
    </location>
</feature>
<feature type="compositionally biased region" description="Low complexity" evidence="1">
    <location>
        <begin position="17"/>
        <end position="29"/>
    </location>
</feature>
<organism evidence="2 3">
    <name type="scientific">Kineococcus gynurae</name>
    <dbReference type="NCBI Taxonomy" id="452979"/>
    <lineage>
        <taxon>Bacteria</taxon>
        <taxon>Bacillati</taxon>
        <taxon>Actinomycetota</taxon>
        <taxon>Actinomycetes</taxon>
        <taxon>Kineosporiales</taxon>
        <taxon>Kineosporiaceae</taxon>
        <taxon>Kineococcus</taxon>
    </lineage>
</organism>
<feature type="region of interest" description="Disordered" evidence="1">
    <location>
        <begin position="1"/>
        <end position="31"/>
    </location>
</feature>
<sequence length="292" mass="31016">MSDGGATGEPGGPGPAPAAAQDDGAQGAARVRRRTALLASGGAFVGGWAASKALDAVSGAVEASLTPPLRVTPRDNAPARDKAEFDAIAFTPGAPQYVLPISEERLLASQPSLDRDVDLDAWARKLGGVPSSAAIVELTVGANEGRILDVIDIRVDVVSRGPALTGIYMAPEGGGDYWEYTLSADLDTDPVTYRRVFDFGDETWNFPFTVSGDEKLIVYVYAHTDTQTVEFNVLFDLYDPDADERTTQIVNRRGVPYKVTGLSNAATSFVFRRGQGIENYGPRARGPLPNPA</sequence>
<proteinExistence type="predicted"/>
<dbReference type="Proteomes" id="UP001589748">
    <property type="component" value="Unassembled WGS sequence"/>
</dbReference>
<protein>
    <submittedName>
        <fullName evidence="2">Uncharacterized protein</fullName>
    </submittedName>
</protein>
<evidence type="ECO:0000313" key="3">
    <source>
        <dbReference type="Proteomes" id="UP001589748"/>
    </source>
</evidence>
<keyword evidence="3" id="KW-1185">Reference proteome</keyword>
<comment type="caution">
    <text evidence="2">The sequence shown here is derived from an EMBL/GenBank/DDBJ whole genome shotgun (WGS) entry which is preliminary data.</text>
</comment>
<dbReference type="RefSeq" id="WP_380140264.1">
    <property type="nucleotide sequence ID" value="NZ_JBHLUI010000012.1"/>
</dbReference>
<gene>
    <name evidence="2" type="ORF">ACFFVI_01235</name>
</gene>
<evidence type="ECO:0000256" key="1">
    <source>
        <dbReference type="SAM" id="MobiDB-lite"/>
    </source>
</evidence>
<reference evidence="2 3" key="1">
    <citation type="submission" date="2024-09" db="EMBL/GenBank/DDBJ databases">
        <authorList>
            <person name="Sun Q."/>
            <person name="Mori K."/>
        </authorList>
    </citation>
    <scope>NUCLEOTIDE SEQUENCE [LARGE SCALE GENOMIC DNA]</scope>
    <source>
        <strain evidence="2 3">TISTR 1856</strain>
    </source>
</reference>
<accession>A0ABV5LNC6</accession>
<dbReference type="EMBL" id="JBHMDM010000001">
    <property type="protein sequence ID" value="MFB9375581.1"/>
    <property type="molecule type" value="Genomic_DNA"/>
</dbReference>
<evidence type="ECO:0000313" key="2">
    <source>
        <dbReference type="EMBL" id="MFB9375581.1"/>
    </source>
</evidence>